<dbReference type="Pfam" id="PF05593">
    <property type="entry name" value="RHS_repeat"/>
    <property type="match status" value="1"/>
</dbReference>
<feature type="domain" description="Teneurin-like YD-shell" evidence="3">
    <location>
        <begin position="482"/>
        <end position="672"/>
    </location>
</feature>
<organism evidence="4 5">
    <name type="scientific">Hyphomonas hirschiana VP5</name>
    <dbReference type="NCBI Taxonomy" id="1280951"/>
    <lineage>
        <taxon>Bacteria</taxon>
        <taxon>Pseudomonadati</taxon>
        <taxon>Pseudomonadota</taxon>
        <taxon>Alphaproteobacteria</taxon>
        <taxon>Hyphomonadales</taxon>
        <taxon>Hyphomonadaceae</taxon>
        <taxon>Hyphomonas</taxon>
    </lineage>
</organism>
<dbReference type="PATRIC" id="fig|1280951.3.peg.1326"/>
<keyword evidence="5" id="KW-1185">Reference proteome</keyword>
<dbReference type="PANTHER" id="PTHR32305:SF15">
    <property type="entry name" value="PROTEIN RHSA-RELATED"/>
    <property type="match status" value="1"/>
</dbReference>
<dbReference type="AlphaFoldDB" id="A0A059FX62"/>
<evidence type="ECO:0000313" key="4">
    <source>
        <dbReference type="EMBL" id="KCZ95310.1"/>
    </source>
</evidence>
<dbReference type="OrthoDB" id="7620568at2"/>
<reference evidence="4 5" key="1">
    <citation type="submission" date="2013-04" db="EMBL/GenBank/DDBJ databases">
        <title>Hyphomonas hirschiana VP5 Genome Sequencing.</title>
        <authorList>
            <person name="Lai Q."/>
            <person name="Shao Z."/>
        </authorList>
    </citation>
    <scope>NUCLEOTIDE SEQUENCE [LARGE SCALE GENOMIC DNA]</scope>
    <source>
        <strain evidence="4 5">VP5</strain>
    </source>
</reference>
<dbReference type="InterPro" id="IPR056823">
    <property type="entry name" value="TEN-like_YD-shell"/>
</dbReference>
<protein>
    <submittedName>
        <fullName evidence="4">Putative wall-associated protein</fullName>
    </submittedName>
</protein>
<dbReference type="NCBIfam" id="TIGR03696">
    <property type="entry name" value="Rhs_assc_core"/>
    <property type="match status" value="1"/>
</dbReference>
<dbReference type="InterPro" id="IPR022385">
    <property type="entry name" value="Rhs_assc_core"/>
</dbReference>
<accession>A0A059FX62</accession>
<dbReference type="PANTHER" id="PTHR32305">
    <property type="match status" value="1"/>
</dbReference>
<dbReference type="Proteomes" id="UP000025061">
    <property type="component" value="Unassembled WGS sequence"/>
</dbReference>
<dbReference type="RefSeq" id="WP_049755127.1">
    <property type="nucleotide sequence ID" value="NZ_ARYI01000004.1"/>
</dbReference>
<feature type="region of interest" description="Disordered" evidence="2">
    <location>
        <begin position="779"/>
        <end position="837"/>
    </location>
</feature>
<dbReference type="Pfam" id="PF25023">
    <property type="entry name" value="TEN_YD-shell"/>
    <property type="match status" value="1"/>
</dbReference>
<evidence type="ECO:0000256" key="2">
    <source>
        <dbReference type="SAM" id="MobiDB-lite"/>
    </source>
</evidence>
<evidence type="ECO:0000256" key="1">
    <source>
        <dbReference type="ARBA" id="ARBA00022737"/>
    </source>
</evidence>
<dbReference type="Gene3D" id="2.180.10.10">
    <property type="entry name" value="RHS repeat-associated core"/>
    <property type="match status" value="2"/>
</dbReference>
<comment type="caution">
    <text evidence="4">The sequence shown here is derived from an EMBL/GenBank/DDBJ whole genome shotgun (WGS) entry which is preliminary data.</text>
</comment>
<dbReference type="InterPro" id="IPR031325">
    <property type="entry name" value="RHS_repeat"/>
</dbReference>
<keyword evidence="1" id="KW-0677">Repeat</keyword>
<name>A0A059FX62_9PROT</name>
<feature type="compositionally biased region" description="Basic and acidic residues" evidence="2">
    <location>
        <begin position="779"/>
        <end position="808"/>
    </location>
</feature>
<gene>
    <name evidence="4" type="ORF">HHI_06554</name>
</gene>
<dbReference type="EMBL" id="ARYI01000004">
    <property type="protein sequence ID" value="KCZ95310.1"/>
    <property type="molecule type" value="Genomic_DNA"/>
</dbReference>
<proteinExistence type="predicted"/>
<dbReference type="InterPro" id="IPR050708">
    <property type="entry name" value="T6SS_VgrG/RHS"/>
</dbReference>
<evidence type="ECO:0000313" key="5">
    <source>
        <dbReference type="Proteomes" id="UP000025061"/>
    </source>
</evidence>
<evidence type="ECO:0000259" key="3">
    <source>
        <dbReference type="Pfam" id="PF25023"/>
    </source>
</evidence>
<sequence>MASVIGKLMSGIGVGCMIAGTCGAIASAQASPGAYTTGYRYNLAGNLTGVIRPDPDGAGPNKYLAERYSYDSNGMWVSVEFGELSTWQSEAIAPSAWGSVFTVFRAENASYDTLGLQAKTTITSGGATLKVTQFSHDEDRRLECQALRMNPAVFSSLPVSACSLGLSGAHGPDRITRNVYDAAGRILKTQKAYGTPLQQDYATYTYSLNGQSASVADAKGNRSAFVYDGRDRLQRWEFPSKTTPGQTNTADYELYEYDPAGNRTSLRKRDGQTISFTFDALNRLSNKNVPGTVGDVHYGYDLRGLLLYERFGSVAGQGITTVYDGLGRATSSSTNLGGVALILSYQYDANGNRSRITHPDTSFFTYTFDGMDRVVTIHEGGGTQVLAIGYDEQGRRKTLVRSGAGVTTYDYDSISRLSSISQNILGTAEDVTLGLGYNESSQIVTRTTSNSQYSYTGPAGLEGSYISNGLNQYSGTAGTARTYDANGNLSSDGTTSYAYDSENRLISASGAKNASLEYDPRGRLHQLISGGSVTQFLFDGDALVGELDSTGNLLRRYLHGPRIDEPLIWYEGPTVASGLRRHLYADHQGSIIGVTLSTGSSVSRNTYDAFGYPGSANLGRFSYTGQIQLPELALYHYKARAYDSATGRFLQADPVGYEDQTNLYAYVGNDPMNATDPTGMISELKLAAALGRSGGRYVVSGGVALADSPAPGPADVVGGALAVGTTALLLWDLGDALLSPSDNQNDSLLDGIMEGATKGRETKGRSELWDKTGGWDKANEDFDKIVDPDSVQDRGDGVRTGKLSDGRKVNVRPDSTDGRPTVEVQDGKNRKKYRYED</sequence>